<feature type="coiled-coil region" evidence="1">
    <location>
        <begin position="107"/>
        <end position="134"/>
    </location>
</feature>
<dbReference type="GeneID" id="123036947"/>
<dbReference type="InterPro" id="IPR027018">
    <property type="entry name" value="Hemolysin_E"/>
</dbReference>
<feature type="transmembrane region" description="Helical" evidence="2">
    <location>
        <begin position="45"/>
        <end position="64"/>
    </location>
</feature>
<name>A0ABM5J0T8_DRORH</name>
<protein>
    <submittedName>
        <fullName evidence="3">Uncharacterized protein</fullName>
    </submittedName>
</protein>
<accession>A0ABM5J0T8</accession>
<keyword evidence="2" id="KW-1133">Transmembrane helix</keyword>
<dbReference type="Gene3D" id="1.20.1170.10">
    <property type="match status" value="1"/>
</dbReference>
<dbReference type="RefSeq" id="XP_044312435.1">
    <property type="nucleotide sequence ID" value="XM_044456500.1"/>
</dbReference>
<evidence type="ECO:0000256" key="2">
    <source>
        <dbReference type="SAM" id="Phobius"/>
    </source>
</evidence>
<dbReference type="EnsemblMetazoa" id="XM_044456500.1">
    <property type="protein sequence ID" value="XP_044312435.1"/>
    <property type="gene ID" value="LOC123036947"/>
</dbReference>
<organism evidence="3 4">
    <name type="scientific">Drosophila rhopaloa</name>
    <name type="common">Fruit fly</name>
    <dbReference type="NCBI Taxonomy" id="1041015"/>
    <lineage>
        <taxon>Eukaryota</taxon>
        <taxon>Metazoa</taxon>
        <taxon>Ecdysozoa</taxon>
        <taxon>Arthropoda</taxon>
        <taxon>Hexapoda</taxon>
        <taxon>Insecta</taxon>
        <taxon>Pterygota</taxon>
        <taxon>Neoptera</taxon>
        <taxon>Endopterygota</taxon>
        <taxon>Diptera</taxon>
        <taxon>Brachycera</taxon>
        <taxon>Muscomorpha</taxon>
        <taxon>Ephydroidea</taxon>
        <taxon>Drosophilidae</taxon>
        <taxon>Drosophila</taxon>
        <taxon>Sophophora</taxon>
    </lineage>
</organism>
<dbReference type="Pfam" id="PF06109">
    <property type="entry name" value="HlyE"/>
    <property type="match status" value="1"/>
</dbReference>
<keyword evidence="1" id="KW-0175">Coiled coil</keyword>
<evidence type="ECO:0000256" key="1">
    <source>
        <dbReference type="SAM" id="Coils"/>
    </source>
</evidence>
<keyword evidence="2" id="KW-0472">Membrane</keyword>
<keyword evidence="4" id="KW-1185">Reference proteome</keyword>
<dbReference type="Proteomes" id="UP001652680">
    <property type="component" value="Unassembled WGS sequence"/>
</dbReference>
<evidence type="ECO:0000313" key="3">
    <source>
        <dbReference type="EnsemblMetazoa" id="XP_044312435.1"/>
    </source>
</evidence>
<keyword evidence="2" id="KW-0812">Transmembrane</keyword>
<proteinExistence type="predicted"/>
<reference evidence="3" key="2">
    <citation type="submission" date="2025-05" db="UniProtKB">
        <authorList>
            <consortium name="EnsemblMetazoa"/>
        </authorList>
    </citation>
    <scope>IDENTIFICATION</scope>
</reference>
<dbReference type="SUPFAM" id="SSF58100">
    <property type="entry name" value="Bacterial hemolysins"/>
    <property type="match status" value="1"/>
</dbReference>
<evidence type="ECO:0000313" key="4">
    <source>
        <dbReference type="Proteomes" id="UP001652680"/>
    </source>
</evidence>
<sequence>MSKLGLLLNVTEIQFHEDFQSNGFFGIERSELVNKISSLKAKSRTIAAVVAAIGLVTTVILGFVTGPVGIAIGLAAALAKAGIPLGVTNGSSIPKIEQQLTIIDEFYNKLQDALIRAKQECRKVDEALKTELNEINKLANDIQTPQPDDMMIPEFSSLFVDSLNTLSNSCKRYVTSHRSTISRRRRDAVAKKLSITPTNYDLEPGMVLNENYGVMHEMVFKEFFSDPHISHAI</sequence>
<reference evidence="4" key="1">
    <citation type="journal article" date="2021" name="Elife">
        <title>Highly contiguous assemblies of 101 drosophilid genomes.</title>
        <authorList>
            <person name="Kim B.Y."/>
            <person name="Wang J.R."/>
            <person name="Miller D.E."/>
            <person name="Barmina O."/>
            <person name="Delaney E."/>
            <person name="Thompson A."/>
            <person name="Comeault A.A."/>
            <person name="Peede D."/>
            <person name="D'Agostino E.R."/>
            <person name="Pelaez J."/>
            <person name="Aguilar J.M."/>
            <person name="Haji D."/>
            <person name="Matsunaga T."/>
            <person name="Armstrong E.E."/>
            <person name="Zych M."/>
            <person name="Ogawa Y."/>
            <person name="Stamenkovic-Radak M."/>
            <person name="Jelic M."/>
            <person name="Veselinovic M.S."/>
            <person name="Tanaskovic M."/>
            <person name="Eric P."/>
            <person name="Gao J.J."/>
            <person name="Katoh T.K."/>
            <person name="Toda M.J."/>
            <person name="Watabe H."/>
            <person name="Watada M."/>
            <person name="Davis J.S."/>
            <person name="Moyle L.C."/>
            <person name="Manoli G."/>
            <person name="Bertolini E."/>
            <person name="Kostal V."/>
            <person name="Hawley R.S."/>
            <person name="Takahashi A."/>
            <person name="Jones C.D."/>
            <person name="Price D.K."/>
            <person name="Whiteman N."/>
            <person name="Kopp A."/>
            <person name="Matute D.R."/>
            <person name="Petrov D.A."/>
        </authorList>
    </citation>
    <scope>NUCLEOTIDE SEQUENCE [LARGE SCALE GENOMIC DNA]</scope>
</reference>